<feature type="compositionally biased region" description="Acidic residues" evidence="1">
    <location>
        <begin position="71"/>
        <end position="85"/>
    </location>
</feature>
<feature type="compositionally biased region" description="Basic residues" evidence="1">
    <location>
        <begin position="102"/>
        <end position="111"/>
    </location>
</feature>
<dbReference type="AlphaFoldDB" id="A0A8X7THG4"/>
<comment type="caution">
    <text evidence="2">The sequence shown here is derived from an EMBL/GenBank/DDBJ whole genome shotgun (WGS) entry which is preliminary data.</text>
</comment>
<feature type="compositionally biased region" description="Basic and acidic residues" evidence="1">
    <location>
        <begin position="49"/>
        <end position="63"/>
    </location>
</feature>
<evidence type="ECO:0000313" key="2">
    <source>
        <dbReference type="EMBL" id="KAG2241231.1"/>
    </source>
</evidence>
<dbReference type="Proteomes" id="UP000886595">
    <property type="component" value="Unassembled WGS sequence"/>
</dbReference>
<dbReference type="EMBL" id="JAAMPC010001177">
    <property type="protein sequence ID" value="KAG2241231.1"/>
    <property type="molecule type" value="Genomic_DNA"/>
</dbReference>
<reference evidence="2 3" key="1">
    <citation type="submission" date="2020-02" db="EMBL/GenBank/DDBJ databases">
        <authorList>
            <person name="Ma Q."/>
            <person name="Huang Y."/>
            <person name="Song X."/>
            <person name="Pei D."/>
        </authorList>
    </citation>
    <scope>NUCLEOTIDE SEQUENCE [LARGE SCALE GENOMIC DNA]</scope>
    <source>
        <strain evidence="2">Sxm20200214</strain>
        <tissue evidence="2">Leaf</tissue>
    </source>
</reference>
<keyword evidence="3" id="KW-1185">Reference proteome</keyword>
<evidence type="ECO:0000256" key="1">
    <source>
        <dbReference type="SAM" id="MobiDB-lite"/>
    </source>
</evidence>
<sequence>MNPHPCLLRRRRERVSRTPRRSRWSTEAYRLKVIGGELGEGLIVRRDETVTRRDNREAKKPPVMEETTSSEAEEGAAAAEEDEEEAGRVLQLRRRCGDRGGRGSRSHGAKIRKQDRERLEREVGREGH</sequence>
<organism evidence="2 3">
    <name type="scientific">Brassica carinata</name>
    <name type="common">Ethiopian mustard</name>
    <name type="synonym">Abyssinian cabbage</name>
    <dbReference type="NCBI Taxonomy" id="52824"/>
    <lineage>
        <taxon>Eukaryota</taxon>
        <taxon>Viridiplantae</taxon>
        <taxon>Streptophyta</taxon>
        <taxon>Embryophyta</taxon>
        <taxon>Tracheophyta</taxon>
        <taxon>Spermatophyta</taxon>
        <taxon>Magnoliopsida</taxon>
        <taxon>eudicotyledons</taxon>
        <taxon>Gunneridae</taxon>
        <taxon>Pentapetalae</taxon>
        <taxon>rosids</taxon>
        <taxon>malvids</taxon>
        <taxon>Brassicales</taxon>
        <taxon>Brassicaceae</taxon>
        <taxon>Brassiceae</taxon>
        <taxon>Brassica</taxon>
    </lineage>
</organism>
<accession>A0A8X7THG4</accession>
<proteinExistence type="predicted"/>
<name>A0A8X7THG4_BRACI</name>
<feature type="compositionally biased region" description="Basic and acidic residues" evidence="1">
    <location>
        <begin position="112"/>
        <end position="128"/>
    </location>
</feature>
<evidence type="ECO:0000313" key="3">
    <source>
        <dbReference type="Proteomes" id="UP000886595"/>
    </source>
</evidence>
<feature type="region of interest" description="Disordered" evidence="1">
    <location>
        <begin position="49"/>
        <end position="128"/>
    </location>
</feature>
<gene>
    <name evidence="2" type="ORF">Bca52824_096785</name>
</gene>
<protein>
    <submittedName>
        <fullName evidence="2">Uncharacterized protein</fullName>
    </submittedName>
</protein>